<feature type="transmembrane region" description="Helical" evidence="1">
    <location>
        <begin position="128"/>
        <end position="147"/>
    </location>
</feature>
<feature type="transmembrane region" description="Helical" evidence="1">
    <location>
        <begin position="5"/>
        <end position="23"/>
    </location>
</feature>
<dbReference type="Proteomes" id="UP000198281">
    <property type="component" value="Unassembled WGS sequence"/>
</dbReference>
<dbReference type="RefSeq" id="WP_089220355.1">
    <property type="nucleotide sequence ID" value="NZ_FZOS01000017.1"/>
</dbReference>
<name>A0A239HJ35_9SPHN</name>
<feature type="transmembrane region" description="Helical" evidence="1">
    <location>
        <begin position="94"/>
        <end position="116"/>
    </location>
</feature>
<accession>A0A239HJ35</accession>
<proteinExistence type="predicted"/>
<evidence type="ECO:0000256" key="1">
    <source>
        <dbReference type="SAM" id="Phobius"/>
    </source>
</evidence>
<keyword evidence="1" id="KW-1133">Transmembrane helix</keyword>
<gene>
    <name evidence="2" type="ORF">SAMN06295912_11755</name>
</gene>
<keyword evidence="1" id="KW-0812">Transmembrane</keyword>
<organism evidence="2 3">
    <name type="scientific">Edaphosphingomonas laterariae</name>
    <dbReference type="NCBI Taxonomy" id="861865"/>
    <lineage>
        <taxon>Bacteria</taxon>
        <taxon>Pseudomonadati</taxon>
        <taxon>Pseudomonadota</taxon>
        <taxon>Alphaproteobacteria</taxon>
        <taxon>Sphingomonadales</taxon>
        <taxon>Rhizorhabdaceae</taxon>
        <taxon>Edaphosphingomonas</taxon>
    </lineage>
</organism>
<keyword evidence="3" id="KW-1185">Reference proteome</keyword>
<keyword evidence="1" id="KW-0472">Membrane</keyword>
<reference evidence="3" key="1">
    <citation type="submission" date="2017-06" db="EMBL/GenBank/DDBJ databases">
        <authorList>
            <person name="Varghese N."/>
            <person name="Submissions S."/>
        </authorList>
    </citation>
    <scope>NUCLEOTIDE SEQUENCE [LARGE SCALE GENOMIC DNA]</scope>
    <source>
        <strain evidence="3">LNB2</strain>
    </source>
</reference>
<feature type="transmembrane region" description="Helical" evidence="1">
    <location>
        <begin position="153"/>
        <end position="178"/>
    </location>
</feature>
<evidence type="ECO:0000313" key="3">
    <source>
        <dbReference type="Proteomes" id="UP000198281"/>
    </source>
</evidence>
<dbReference type="EMBL" id="FZOS01000017">
    <property type="protein sequence ID" value="SNS81436.1"/>
    <property type="molecule type" value="Genomic_DNA"/>
</dbReference>
<protein>
    <submittedName>
        <fullName evidence="2">Uncharacterized protein</fullName>
    </submittedName>
</protein>
<dbReference type="AlphaFoldDB" id="A0A239HJ35"/>
<sequence>MIRLVLGAIAGGVAQFIVGFIFWGTPLSRLAYTTAGEAENAAVQAALAQNLASTGTYVVPWPDTAQGTVLYGRGPIATVHYNVAGFPAFDSGSLIAGLVLSILTAMLIGLALWSIATRVTSFAERLKLIALFAGAAVLYLHIGQPIFNHYGWGYFIYLAIADLAGLIVAGAVIARWFLPKPVA</sequence>
<dbReference type="OrthoDB" id="7478200at2"/>
<evidence type="ECO:0000313" key="2">
    <source>
        <dbReference type="EMBL" id="SNS81436.1"/>
    </source>
</evidence>